<keyword evidence="3" id="KW-1185">Reference proteome</keyword>
<comment type="caution">
    <text evidence="2">The sequence shown here is derived from an EMBL/GenBank/DDBJ whole genome shotgun (WGS) entry which is preliminary data.</text>
</comment>
<evidence type="ECO:0000256" key="1">
    <source>
        <dbReference type="SAM" id="MobiDB-lite"/>
    </source>
</evidence>
<name>A0AAN6X5Q0_9PEZI</name>
<dbReference type="Proteomes" id="UP001302126">
    <property type="component" value="Unassembled WGS sequence"/>
</dbReference>
<sequence>MSKRPQLLHSVATKWLGPPQPSTILRPFSSSPSHNSREKPPSRPQPSPHLLSNHALAQQLASLKESLSEEPSPPKRKSPFSKPPPLPQIAEEHEHDEPPRLSLENDKELGAWLEKVAAASQQPTSHKKAFFSNQPPEKKTPPPTVLIISAPRDLLESDFYRVASLASQRSKHVSGWAGDLIKVIQARHHLTLEPREQYYLFFESREAAERYMEITKTRHARTVIIQDLQQEQSLPPSSPSPSTESPSDPPFPYSLSTPPTTPESYEPQPPTLIPPFCPLIFTHRTLPSLLSSHSSLQTARLIPYHLRHHLSNPTNPTLLDRSRVLIRLSGGKLTATSLLNLIQADSLARGLNWELINSHETFSSVVIRGFSLPLVPVKATRQKAKTSARGEWVEAEGKWSTDLEAEELAATENEEGEGGWLAGARKGVKLVEQREVAVYSRFVTSFTNPLEAKRFARVWHKREVVGPRNAERVVVNCSAMW</sequence>
<dbReference type="AlphaFoldDB" id="A0AAN6X5Q0"/>
<reference evidence="2" key="2">
    <citation type="submission" date="2023-05" db="EMBL/GenBank/DDBJ databases">
        <authorList>
            <consortium name="Lawrence Berkeley National Laboratory"/>
            <person name="Steindorff A."/>
            <person name="Hensen N."/>
            <person name="Bonometti L."/>
            <person name="Westerberg I."/>
            <person name="Brannstrom I.O."/>
            <person name="Guillou S."/>
            <person name="Cros-Aarteil S."/>
            <person name="Calhoun S."/>
            <person name="Haridas S."/>
            <person name="Kuo A."/>
            <person name="Mondo S."/>
            <person name="Pangilinan J."/>
            <person name="Riley R."/>
            <person name="Labutti K."/>
            <person name="Andreopoulos B."/>
            <person name="Lipzen A."/>
            <person name="Chen C."/>
            <person name="Yanf M."/>
            <person name="Daum C."/>
            <person name="Ng V."/>
            <person name="Clum A."/>
            <person name="Ohm R."/>
            <person name="Martin F."/>
            <person name="Silar P."/>
            <person name="Natvig D."/>
            <person name="Lalanne C."/>
            <person name="Gautier V."/>
            <person name="Ament-Velasquez S.L."/>
            <person name="Kruys A."/>
            <person name="Hutchinson M.I."/>
            <person name="Powell A.J."/>
            <person name="Barry K."/>
            <person name="Miller A.N."/>
            <person name="Grigoriev I.V."/>
            <person name="Debuchy R."/>
            <person name="Gladieux P."/>
            <person name="Thoren M.H."/>
            <person name="Johannesson H."/>
        </authorList>
    </citation>
    <scope>NUCLEOTIDE SEQUENCE</scope>
    <source>
        <strain evidence="2">PSN309</strain>
    </source>
</reference>
<proteinExistence type="predicted"/>
<gene>
    <name evidence="2" type="ORF">QBC35DRAFT_458137</name>
</gene>
<feature type="compositionally biased region" description="Low complexity" evidence="1">
    <location>
        <begin position="229"/>
        <end position="246"/>
    </location>
</feature>
<feature type="compositionally biased region" description="Basic and acidic residues" evidence="1">
    <location>
        <begin position="90"/>
        <end position="102"/>
    </location>
</feature>
<feature type="region of interest" description="Disordered" evidence="1">
    <location>
        <begin position="118"/>
        <end position="142"/>
    </location>
</feature>
<feature type="region of interest" description="Disordered" evidence="1">
    <location>
        <begin position="1"/>
        <end position="102"/>
    </location>
</feature>
<protein>
    <submittedName>
        <fullName evidence="2">Uncharacterized protein</fullName>
    </submittedName>
</protein>
<organism evidence="2 3">
    <name type="scientific">Podospora australis</name>
    <dbReference type="NCBI Taxonomy" id="1536484"/>
    <lineage>
        <taxon>Eukaryota</taxon>
        <taxon>Fungi</taxon>
        <taxon>Dikarya</taxon>
        <taxon>Ascomycota</taxon>
        <taxon>Pezizomycotina</taxon>
        <taxon>Sordariomycetes</taxon>
        <taxon>Sordariomycetidae</taxon>
        <taxon>Sordariales</taxon>
        <taxon>Podosporaceae</taxon>
        <taxon>Podospora</taxon>
    </lineage>
</organism>
<feature type="region of interest" description="Disordered" evidence="1">
    <location>
        <begin position="229"/>
        <end position="268"/>
    </location>
</feature>
<feature type="compositionally biased region" description="Low complexity" evidence="1">
    <location>
        <begin position="253"/>
        <end position="266"/>
    </location>
</feature>
<evidence type="ECO:0000313" key="2">
    <source>
        <dbReference type="EMBL" id="KAK4193873.1"/>
    </source>
</evidence>
<reference evidence="2" key="1">
    <citation type="journal article" date="2023" name="Mol. Phylogenet. Evol.">
        <title>Genome-scale phylogeny and comparative genomics of the fungal order Sordariales.</title>
        <authorList>
            <person name="Hensen N."/>
            <person name="Bonometti L."/>
            <person name="Westerberg I."/>
            <person name="Brannstrom I.O."/>
            <person name="Guillou S."/>
            <person name="Cros-Aarteil S."/>
            <person name="Calhoun S."/>
            <person name="Haridas S."/>
            <person name="Kuo A."/>
            <person name="Mondo S."/>
            <person name="Pangilinan J."/>
            <person name="Riley R."/>
            <person name="LaButti K."/>
            <person name="Andreopoulos B."/>
            <person name="Lipzen A."/>
            <person name="Chen C."/>
            <person name="Yan M."/>
            <person name="Daum C."/>
            <person name="Ng V."/>
            <person name="Clum A."/>
            <person name="Steindorff A."/>
            <person name="Ohm R.A."/>
            <person name="Martin F."/>
            <person name="Silar P."/>
            <person name="Natvig D.O."/>
            <person name="Lalanne C."/>
            <person name="Gautier V."/>
            <person name="Ament-Velasquez S.L."/>
            <person name="Kruys A."/>
            <person name="Hutchinson M.I."/>
            <person name="Powell A.J."/>
            <person name="Barry K."/>
            <person name="Miller A.N."/>
            <person name="Grigoriev I.V."/>
            <person name="Debuchy R."/>
            <person name="Gladieux P."/>
            <person name="Hiltunen Thoren M."/>
            <person name="Johannesson H."/>
        </authorList>
    </citation>
    <scope>NUCLEOTIDE SEQUENCE</scope>
    <source>
        <strain evidence="2">PSN309</strain>
    </source>
</reference>
<accession>A0AAN6X5Q0</accession>
<evidence type="ECO:0000313" key="3">
    <source>
        <dbReference type="Proteomes" id="UP001302126"/>
    </source>
</evidence>
<dbReference type="EMBL" id="MU864350">
    <property type="protein sequence ID" value="KAK4193873.1"/>
    <property type="molecule type" value="Genomic_DNA"/>
</dbReference>